<feature type="domain" description="HAMP" evidence="3">
    <location>
        <begin position="51"/>
        <end position="103"/>
    </location>
</feature>
<proteinExistence type="predicted"/>
<keyword evidence="5" id="KW-1185">Reference proteome</keyword>
<dbReference type="InterPro" id="IPR003660">
    <property type="entry name" value="HAMP_dom"/>
</dbReference>
<evidence type="ECO:0000256" key="1">
    <source>
        <dbReference type="ARBA" id="ARBA00022553"/>
    </source>
</evidence>
<sequence>VKLYIRLRALAAEVTRVTLEVGSQGKLGCQAHVPDVEGVWFELVRNVCFLLLIAKRSSALYMVTTAMARGDLTEKIEISVDGEISTLKGTANCMADKLSAFASEVTWVAMDVGTQGILGGQATVEGVQGTWADLARNVNKMASNLTDQVRSISEVTKAVALNGKIVRILEGGGSKIDLDGKCYCLRWRLYASTCLFRPQRFHHHQCPPQTIDPFRTHLSSRCTNKAPNLAPLGPETTVQRTGKLRQTSGVWLSWRRGCGRWRP</sequence>
<dbReference type="Gene3D" id="1.20.120.1530">
    <property type="match status" value="1"/>
</dbReference>
<keyword evidence="1" id="KW-0597">Phosphoprotein</keyword>
<dbReference type="GO" id="GO:0016020">
    <property type="term" value="C:membrane"/>
    <property type="evidence" value="ECO:0007669"/>
    <property type="project" value="InterPro"/>
</dbReference>
<feature type="non-terminal residue" evidence="4">
    <location>
        <position position="263"/>
    </location>
</feature>
<dbReference type="EMBL" id="KN838684">
    <property type="protein sequence ID" value="KIJ97797.1"/>
    <property type="molecule type" value="Genomic_DNA"/>
</dbReference>
<dbReference type="AlphaFoldDB" id="A0A0C9XP60"/>
<keyword evidence="2" id="KW-0902">Two-component regulatory system</keyword>
<evidence type="ECO:0000256" key="2">
    <source>
        <dbReference type="ARBA" id="ARBA00023012"/>
    </source>
</evidence>
<dbReference type="GO" id="GO:0000160">
    <property type="term" value="P:phosphorelay signal transduction system"/>
    <property type="evidence" value="ECO:0007669"/>
    <property type="project" value="UniProtKB-KW"/>
</dbReference>
<dbReference type="PANTHER" id="PTHR45339:SF1">
    <property type="entry name" value="HYBRID SIGNAL TRANSDUCTION HISTIDINE KINASE J"/>
    <property type="match status" value="1"/>
</dbReference>
<gene>
    <name evidence="4" type="ORF">K443DRAFT_681288</name>
</gene>
<dbReference type="Proteomes" id="UP000054477">
    <property type="component" value="Unassembled WGS sequence"/>
</dbReference>
<dbReference type="CDD" id="cd06225">
    <property type="entry name" value="HAMP"/>
    <property type="match status" value="1"/>
</dbReference>
<dbReference type="SUPFAM" id="SSF58104">
    <property type="entry name" value="Methyl-accepting chemotaxis protein (MCP) signaling domain"/>
    <property type="match status" value="1"/>
</dbReference>
<protein>
    <recommendedName>
        <fullName evidence="3">HAMP domain-containing protein</fullName>
    </recommendedName>
</protein>
<dbReference type="OrthoDB" id="10266508at2759"/>
<evidence type="ECO:0000313" key="4">
    <source>
        <dbReference type="EMBL" id="KIJ97797.1"/>
    </source>
</evidence>
<dbReference type="STRING" id="1095629.A0A0C9XP60"/>
<accession>A0A0C9XP60</accession>
<organism evidence="4 5">
    <name type="scientific">Laccaria amethystina LaAM-08-1</name>
    <dbReference type="NCBI Taxonomy" id="1095629"/>
    <lineage>
        <taxon>Eukaryota</taxon>
        <taxon>Fungi</taxon>
        <taxon>Dikarya</taxon>
        <taxon>Basidiomycota</taxon>
        <taxon>Agaricomycotina</taxon>
        <taxon>Agaricomycetes</taxon>
        <taxon>Agaricomycetidae</taxon>
        <taxon>Agaricales</taxon>
        <taxon>Agaricineae</taxon>
        <taxon>Hydnangiaceae</taxon>
        <taxon>Laccaria</taxon>
    </lineage>
</organism>
<dbReference type="HOGENOM" id="CLU_1059846_0_0_1"/>
<reference evidence="4 5" key="1">
    <citation type="submission" date="2014-04" db="EMBL/GenBank/DDBJ databases">
        <authorList>
            <consortium name="DOE Joint Genome Institute"/>
            <person name="Kuo A."/>
            <person name="Kohler A."/>
            <person name="Nagy L.G."/>
            <person name="Floudas D."/>
            <person name="Copeland A."/>
            <person name="Barry K.W."/>
            <person name="Cichocki N."/>
            <person name="Veneault-Fourrey C."/>
            <person name="LaButti K."/>
            <person name="Lindquist E.A."/>
            <person name="Lipzen A."/>
            <person name="Lundell T."/>
            <person name="Morin E."/>
            <person name="Murat C."/>
            <person name="Sun H."/>
            <person name="Tunlid A."/>
            <person name="Henrissat B."/>
            <person name="Grigoriev I.V."/>
            <person name="Hibbett D.S."/>
            <person name="Martin F."/>
            <person name="Nordberg H.P."/>
            <person name="Cantor M.N."/>
            <person name="Hua S.X."/>
        </authorList>
    </citation>
    <scope>NUCLEOTIDE SEQUENCE [LARGE SCALE GENOMIC DNA]</scope>
    <source>
        <strain evidence="4 5">LaAM-08-1</strain>
    </source>
</reference>
<dbReference type="PANTHER" id="PTHR45339">
    <property type="entry name" value="HYBRID SIGNAL TRANSDUCTION HISTIDINE KINASE J"/>
    <property type="match status" value="1"/>
</dbReference>
<reference evidence="5" key="2">
    <citation type="submission" date="2015-01" db="EMBL/GenBank/DDBJ databases">
        <title>Evolutionary Origins and Diversification of the Mycorrhizal Mutualists.</title>
        <authorList>
            <consortium name="DOE Joint Genome Institute"/>
            <consortium name="Mycorrhizal Genomics Consortium"/>
            <person name="Kohler A."/>
            <person name="Kuo A."/>
            <person name="Nagy L.G."/>
            <person name="Floudas D."/>
            <person name="Copeland A."/>
            <person name="Barry K.W."/>
            <person name="Cichocki N."/>
            <person name="Veneault-Fourrey C."/>
            <person name="LaButti K."/>
            <person name="Lindquist E.A."/>
            <person name="Lipzen A."/>
            <person name="Lundell T."/>
            <person name="Morin E."/>
            <person name="Murat C."/>
            <person name="Riley R."/>
            <person name="Ohm R."/>
            <person name="Sun H."/>
            <person name="Tunlid A."/>
            <person name="Henrissat B."/>
            <person name="Grigoriev I.V."/>
            <person name="Hibbett D.S."/>
            <person name="Martin F."/>
        </authorList>
    </citation>
    <scope>NUCLEOTIDE SEQUENCE [LARGE SCALE GENOMIC DNA]</scope>
    <source>
        <strain evidence="5">LaAM-08-1</strain>
    </source>
</reference>
<evidence type="ECO:0000259" key="3">
    <source>
        <dbReference type="PROSITE" id="PS50885"/>
    </source>
</evidence>
<dbReference type="PROSITE" id="PS50885">
    <property type="entry name" value="HAMP"/>
    <property type="match status" value="1"/>
</dbReference>
<name>A0A0C9XP60_9AGAR</name>
<evidence type="ECO:0000313" key="5">
    <source>
        <dbReference type="Proteomes" id="UP000054477"/>
    </source>
</evidence>